<dbReference type="HAMAP" id="MF_01937">
    <property type="entry name" value="MenA_1"/>
    <property type="match status" value="1"/>
</dbReference>
<evidence type="ECO:0000313" key="11">
    <source>
        <dbReference type="Proteomes" id="UP000715095"/>
    </source>
</evidence>
<comment type="subcellular location">
    <subcellularLocation>
        <location evidence="8">Cell membrane</location>
        <topology evidence="8">Multi-pass membrane protein</topology>
    </subcellularLocation>
    <subcellularLocation>
        <location evidence="1">Membrane</location>
        <topology evidence="1">Multi-pass membrane protein</topology>
    </subcellularLocation>
</comment>
<feature type="transmembrane region" description="Helical" evidence="8">
    <location>
        <begin position="188"/>
        <end position="212"/>
    </location>
</feature>
<evidence type="ECO:0000256" key="4">
    <source>
        <dbReference type="ARBA" id="ARBA00022679"/>
    </source>
</evidence>
<dbReference type="EMBL" id="JACJJC010000001">
    <property type="protein sequence ID" value="MBM6703090.1"/>
    <property type="molecule type" value="Genomic_DNA"/>
</dbReference>
<feature type="transmembrane region" description="Helical" evidence="8">
    <location>
        <begin position="59"/>
        <end position="77"/>
    </location>
</feature>
<keyword evidence="11" id="KW-1185">Reference proteome</keyword>
<name>A0ABS2DQU6_9BURK</name>
<comment type="function">
    <text evidence="8">Conversion of 1,4-dihydroxy-2-naphthoate (DHNA) to demethylmenaquinone (DMK).</text>
</comment>
<dbReference type="PANTHER" id="PTHR13929">
    <property type="entry name" value="1,4-DIHYDROXY-2-NAPHTHOATE OCTAPRENYLTRANSFERASE"/>
    <property type="match status" value="1"/>
</dbReference>
<reference evidence="10 11" key="1">
    <citation type="journal article" date="2021" name="Sci. Rep.">
        <title>The distribution of antibiotic resistance genes in chicken gut microbiota commensals.</title>
        <authorList>
            <person name="Juricova H."/>
            <person name="Matiasovicova J."/>
            <person name="Kubasova T."/>
            <person name="Cejkova D."/>
            <person name="Rychlik I."/>
        </authorList>
    </citation>
    <scope>NUCLEOTIDE SEQUENCE [LARGE SCALE GENOMIC DNA]</scope>
    <source>
        <strain evidence="10 11">An829</strain>
    </source>
</reference>
<evidence type="ECO:0000313" key="10">
    <source>
        <dbReference type="EMBL" id="MBM6703090.1"/>
    </source>
</evidence>
<protein>
    <recommendedName>
        <fullName evidence="8 9">1,4-dihydroxy-2-naphthoate octaprenyltransferase</fullName>
        <shortName evidence="8">DHNA-octaprenyltransferase</shortName>
        <ecNumber evidence="8 9">2.5.1.74</ecNumber>
    </recommendedName>
</protein>
<keyword evidence="4 8" id="KW-0808">Transferase</keyword>
<keyword evidence="6 8" id="KW-1133">Transmembrane helix</keyword>
<comment type="caution">
    <text evidence="10">The sequence shown here is derived from an EMBL/GenBank/DDBJ whole genome shotgun (WGS) entry which is preliminary data.</text>
</comment>
<dbReference type="InterPro" id="IPR004657">
    <property type="entry name" value="MenA"/>
</dbReference>
<dbReference type="PANTHER" id="PTHR13929:SF0">
    <property type="entry name" value="UBIA PRENYLTRANSFERASE DOMAIN-CONTAINING PROTEIN 1"/>
    <property type="match status" value="1"/>
</dbReference>
<sequence length="325" mass="35589">MSSPNSSSEKPHSEHPVDYPGLLGAWLAFTRPKTWGLTVAPVMAALALVWSEQHIFDPIIALFTVSVAVLMQMLTNMENDLGYTERKAEVGNRRGLPRATTRGWISVSAAKAAIRAVIVLGLLNTAVLIHFGGWVFTVVGIASIIAAYCYMGGPKPIAYTPFGECLVLIFFGLTSVCGTFYLQAGFVSLNAVLLSVALGCIASAVLAVNNFRDRAHDASVGRRTLAVVMSEEGFLKLFEAMIVLPYILVAIIVVKDMTYWPYFLVMASFPDCMRLPEKLKKLEHEALNEVMFACVKLEVKFCGLFVIGALIQSLLMQLTVRQFTL</sequence>
<dbReference type="EC" id="2.5.1.74" evidence="8 9"/>
<accession>A0ABS2DQU6</accession>
<keyword evidence="5 8" id="KW-0812">Transmembrane</keyword>
<evidence type="ECO:0000256" key="1">
    <source>
        <dbReference type="ARBA" id="ARBA00004141"/>
    </source>
</evidence>
<feature type="transmembrane region" description="Helical" evidence="8">
    <location>
        <begin position="297"/>
        <end position="315"/>
    </location>
</feature>
<comment type="catalytic activity">
    <reaction evidence="8">
        <text>an all-trans-polyprenyl diphosphate + 1,4-dihydroxy-2-naphthoate + H(+) = a 2-demethylmenaquinol + CO2 + diphosphate</text>
        <dbReference type="Rhea" id="RHEA:26478"/>
        <dbReference type="Rhea" id="RHEA-COMP:9563"/>
        <dbReference type="Rhea" id="RHEA-COMP:9564"/>
        <dbReference type="ChEBI" id="CHEBI:11173"/>
        <dbReference type="ChEBI" id="CHEBI:15378"/>
        <dbReference type="ChEBI" id="CHEBI:16526"/>
        <dbReference type="ChEBI" id="CHEBI:33019"/>
        <dbReference type="ChEBI" id="CHEBI:55437"/>
        <dbReference type="ChEBI" id="CHEBI:58914"/>
        <dbReference type="EC" id="2.5.1.74"/>
    </reaction>
</comment>
<feature type="transmembrane region" description="Helical" evidence="8">
    <location>
        <begin position="233"/>
        <end position="253"/>
    </location>
</feature>
<comment type="pathway">
    <text evidence="8">Quinol/quinone metabolism; menaquinone biosynthesis; menaquinol from 1,4-dihydroxy-2-naphthoate: step 1/2.</text>
</comment>
<evidence type="ECO:0000256" key="3">
    <source>
        <dbReference type="ARBA" id="ARBA00022475"/>
    </source>
</evidence>
<proteinExistence type="inferred from homology"/>
<evidence type="ECO:0000256" key="7">
    <source>
        <dbReference type="ARBA" id="ARBA00023136"/>
    </source>
</evidence>
<dbReference type="InterPro" id="IPR026046">
    <property type="entry name" value="UBIAD1"/>
</dbReference>
<dbReference type="CDD" id="cd13962">
    <property type="entry name" value="PT_UbiA_UBIAD1"/>
    <property type="match status" value="1"/>
</dbReference>
<comment type="similarity">
    <text evidence="8">Belongs to the MenA family. Type 1 subfamily.</text>
</comment>
<dbReference type="InterPro" id="IPR000537">
    <property type="entry name" value="UbiA_prenyltransferase"/>
</dbReference>
<dbReference type="Proteomes" id="UP000715095">
    <property type="component" value="Unassembled WGS sequence"/>
</dbReference>
<dbReference type="PIRSF" id="PIRSF005355">
    <property type="entry name" value="UBIAD1"/>
    <property type="match status" value="1"/>
</dbReference>
<feature type="transmembrane region" description="Helical" evidence="8">
    <location>
        <begin position="162"/>
        <end position="182"/>
    </location>
</feature>
<evidence type="ECO:0000256" key="9">
    <source>
        <dbReference type="NCBIfam" id="TIGR00751"/>
    </source>
</evidence>
<feature type="transmembrane region" description="Helical" evidence="8">
    <location>
        <begin position="129"/>
        <end position="150"/>
    </location>
</feature>
<keyword evidence="7 8" id="KW-0472">Membrane</keyword>
<organism evidence="10 11">
    <name type="scientific">Sutterella massiliensis</name>
    <dbReference type="NCBI Taxonomy" id="1816689"/>
    <lineage>
        <taxon>Bacteria</taxon>
        <taxon>Pseudomonadati</taxon>
        <taxon>Pseudomonadota</taxon>
        <taxon>Betaproteobacteria</taxon>
        <taxon>Burkholderiales</taxon>
        <taxon>Sutterellaceae</taxon>
        <taxon>Sutterella</taxon>
    </lineage>
</organism>
<evidence type="ECO:0000256" key="8">
    <source>
        <dbReference type="HAMAP-Rule" id="MF_01937"/>
    </source>
</evidence>
<evidence type="ECO:0000256" key="5">
    <source>
        <dbReference type="ARBA" id="ARBA00022692"/>
    </source>
</evidence>
<evidence type="ECO:0000256" key="6">
    <source>
        <dbReference type="ARBA" id="ARBA00022989"/>
    </source>
</evidence>
<gene>
    <name evidence="8 10" type="primary">menA</name>
    <name evidence="10" type="ORF">H6A60_00985</name>
</gene>
<dbReference type="Pfam" id="PF01040">
    <property type="entry name" value="UbiA"/>
    <property type="match status" value="1"/>
</dbReference>
<keyword evidence="2 8" id="KW-0474">Menaquinone biosynthesis</keyword>
<dbReference type="RefSeq" id="WP_205101471.1">
    <property type="nucleotide sequence ID" value="NZ_JACJJC010000001.1"/>
</dbReference>
<dbReference type="NCBIfam" id="TIGR00751">
    <property type="entry name" value="menA"/>
    <property type="match status" value="1"/>
</dbReference>
<keyword evidence="3 8" id="KW-1003">Cell membrane</keyword>
<evidence type="ECO:0000256" key="2">
    <source>
        <dbReference type="ARBA" id="ARBA00022428"/>
    </source>
</evidence>